<dbReference type="Pfam" id="PF02768">
    <property type="entry name" value="DNA_pol3_beta_3"/>
    <property type="match status" value="1"/>
</dbReference>
<dbReference type="PANTHER" id="PTHR30478:SF0">
    <property type="entry name" value="BETA SLIDING CLAMP"/>
    <property type="match status" value="1"/>
</dbReference>
<dbReference type="InterPro" id="IPR022634">
    <property type="entry name" value="DNA_polIII_beta_N"/>
</dbReference>
<comment type="subunit">
    <text evidence="10">Forms a ring-shaped head-to-tail homodimer around DNA.</text>
</comment>
<comment type="similarity">
    <text evidence="2 10">Belongs to the beta sliding clamp family.</text>
</comment>
<name>A0A1G6K1U7_9FIRM</name>
<evidence type="ECO:0000313" key="14">
    <source>
        <dbReference type="EMBL" id="SDC24893.1"/>
    </source>
</evidence>
<dbReference type="GO" id="GO:0006271">
    <property type="term" value="P:DNA strand elongation involved in DNA replication"/>
    <property type="evidence" value="ECO:0007669"/>
    <property type="project" value="TreeGrafter"/>
</dbReference>
<keyword evidence="7 10" id="KW-0235">DNA replication</keyword>
<keyword evidence="8 10" id="KW-0239">DNA-directed DNA polymerase</keyword>
<dbReference type="CDD" id="cd00140">
    <property type="entry name" value="beta_clamp"/>
    <property type="match status" value="1"/>
</dbReference>
<dbReference type="RefSeq" id="WP_093729720.1">
    <property type="nucleotide sequence ID" value="NZ_FMYW01000004.1"/>
</dbReference>
<dbReference type="GO" id="GO:0003677">
    <property type="term" value="F:DNA binding"/>
    <property type="evidence" value="ECO:0007669"/>
    <property type="project" value="UniProtKB-UniRule"/>
</dbReference>
<evidence type="ECO:0000256" key="1">
    <source>
        <dbReference type="ARBA" id="ARBA00004496"/>
    </source>
</evidence>
<keyword evidence="6 10" id="KW-0548">Nucleotidyltransferase</keyword>
<dbReference type="InterPro" id="IPR046938">
    <property type="entry name" value="DNA_clamp_sf"/>
</dbReference>
<dbReference type="InterPro" id="IPR001001">
    <property type="entry name" value="DNA_polIII_beta"/>
</dbReference>
<evidence type="ECO:0000256" key="8">
    <source>
        <dbReference type="ARBA" id="ARBA00022932"/>
    </source>
</evidence>
<dbReference type="Gene3D" id="3.70.10.10">
    <property type="match status" value="1"/>
</dbReference>
<dbReference type="NCBIfam" id="TIGR00663">
    <property type="entry name" value="dnan"/>
    <property type="match status" value="1"/>
</dbReference>
<sequence>MKFTCTTTDLNKAVQSVMPAIAAKPSTPIFGGMHIIAANNTLRLEGMDINLSMSNEIKAEVEESGEIVIAASRFNDLVRNFNGETVKVTKSENDNNVRLQSGKADYKILLMNVNEYPKYPSIEATQSFVLEEEKIKELIKKTAFACSSDSARPLFTGVLCDIKDNKITFVGTNTHRLAIRTLDVENAPDMSVIIPSLVLKEINKNLNGKLPQDVIFSIVNNQLMVKIGNWSVVSRLIEGKFPDYKRVIPPQFSVKTKVNVKDLAGAVSRMSLCSGSENDYSIVKISIGSNEIKVMSSSPDVGTGEEIISCNTEGNPINVAFNAAYIMDIMKNIETEEAEINLNNSLSPVCIKPISEEEYIYIVTPVRVIF</sequence>
<gene>
    <name evidence="14" type="ORF">SAMN04487864_10414</name>
</gene>
<comment type="subcellular location">
    <subcellularLocation>
        <location evidence="1 10">Cytoplasm</location>
    </subcellularLocation>
</comment>
<evidence type="ECO:0000259" key="11">
    <source>
        <dbReference type="Pfam" id="PF00712"/>
    </source>
</evidence>
<evidence type="ECO:0000256" key="4">
    <source>
        <dbReference type="ARBA" id="ARBA00022490"/>
    </source>
</evidence>
<feature type="domain" description="DNA polymerase III beta sliding clamp C-terminal" evidence="13">
    <location>
        <begin position="245"/>
        <end position="367"/>
    </location>
</feature>
<dbReference type="PANTHER" id="PTHR30478">
    <property type="entry name" value="DNA POLYMERASE III SUBUNIT BETA"/>
    <property type="match status" value="1"/>
</dbReference>
<dbReference type="OrthoDB" id="8421503at2"/>
<evidence type="ECO:0000256" key="10">
    <source>
        <dbReference type="PIRNR" id="PIRNR000804"/>
    </source>
</evidence>
<dbReference type="InterPro" id="IPR022635">
    <property type="entry name" value="DNA_polIII_beta_C"/>
</dbReference>
<dbReference type="Pfam" id="PF00712">
    <property type="entry name" value="DNA_pol3_beta"/>
    <property type="match status" value="1"/>
</dbReference>
<evidence type="ECO:0000313" key="15">
    <source>
        <dbReference type="Proteomes" id="UP000198943"/>
    </source>
</evidence>
<dbReference type="PIRSF" id="PIRSF000804">
    <property type="entry name" value="DNA_pol_III_b"/>
    <property type="match status" value="1"/>
</dbReference>
<dbReference type="Pfam" id="PF02767">
    <property type="entry name" value="DNA_pol3_beta_2"/>
    <property type="match status" value="1"/>
</dbReference>
<organism evidence="14 15">
    <name type="scientific">Succiniclasticum ruminis</name>
    <dbReference type="NCBI Taxonomy" id="40841"/>
    <lineage>
        <taxon>Bacteria</taxon>
        <taxon>Bacillati</taxon>
        <taxon>Bacillota</taxon>
        <taxon>Negativicutes</taxon>
        <taxon>Acidaminococcales</taxon>
        <taxon>Acidaminococcaceae</taxon>
        <taxon>Succiniclasticum</taxon>
    </lineage>
</organism>
<evidence type="ECO:0000256" key="9">
    <source>
        <dbReference type="ARBA" id="ARBA00023125"/>
    </source>
</evidence>
<comment type="function">
    <text evidence="10">Confers DNA tethering and processivity to DNA polymerases and other proteins. Acts as a clamp, forming a ring around DNA (a reaction catalyzed by the clamp-loading complex) which diffuses in an ATP-independent manner freely and bidirectionally along dsDNA. Initially characterized for its ability to contact the catalytic subunit of DNA polymerase III (Pol III), a complex, multichain enzyme responsible for most of the replicative synthesis in bacteria; Pol III exhibits 3'-5' exonuclease proofreading activity. The beta chain is required for initiation of replication as well as for processivity of DNA replication.</text>
</comment>
<evidence type="ECO:0000256" key="2">
    <source>
        <dbReference type="ARBA" id="ARBA00010752"/>
    </source>
</evidence>
<dbReference type="AlphaFoldDB" id="A0A1G6K1U7"/>
<dbReference type="EMBL" id="FMYW01000004">
    <property type="protein sequence ID" value="SDC24893.1"/>
    <property type="molecule type" value="Genomic_DNA"/>
</dbReference>
<evidence type="ECO:0000256" key="3">
    <source>
        <dbReference type="ARBA" id="ARBA00021035"/>
    </source>
</evidence>
<dbReference type="InterPro" id="IPR022637">
    <property type="entry name" value="DNA_polIII_beta_cen"/>
</dbReference>
<evidence type="ECO:0000256" key="5">
    <source>
        <dbReference type="ARBA" id="ARBA00022679"/>
    </source>
</evidence>
<dbReference type="SMART" id="SM00480">
    <property type="entry name" value="POL3Bc"/>
    <property type="match status" value="1"/>
</dbReference>
<protein>
    <recommendedName>
        <fullName evidence="3 10">Beta sliding clamp</fullName>
    </recommendedName>
</protein>
<accession>A0A1G6K1U7</accession>
<keyword evidence="5 10" id="KW-0808">Transferase</keyword>
<dbReference type="GO" id="GO:0008408">
    <property type="term" value="F:3'-5' exonuclease activity"/>
    <property type="evidence" value="ECO:0007669"/>
    <property type="project" value="InterPro"/>
</dbReference>
<dbReference type="Proteomes" id="UP000198943">
    <property type="component" value="Unassembled WGS sequence"/>
</dbReference>
<feature type="domain" description="DNA polymerase III beta sliding clamp N-terminal" evidence="11">
    <location>
        <begin position="1"/>
        <end position="120"/>
    </location>
</feature>
<proteinExistence type="inferred from homology"/>
<evidence type="ECO:0000259" key="12">
    <source>
        <dbReference type="Pfam" id="PF02767"/>
    </source>
</evidence>
<feature type="domain" description="DNA polymerase III beta sliding clamp central" evidence="12">
    <location>
        <begin position="130"/>
        <end position="243"/>
    </location>
</feature>
<dbReference type="SUPFAM" id="SSF55979">
    <property type="entry name" value="DNA clamp"/>
    <property type="match status" value="3"/>
</dbReference>
<evidence type="ECO:0000256" key="6">
    <source>
        <dbReference type="ARBA" id="ARBA00022695"/>
    </source>
</evidence>
<keyword evidence="9" id="KW-0238">DNA-binding</keyword>
<dbReference type="GO" id="GO:0005737">
    <property type="term" value="C:cytoplasm"/>
    <property type="evidence" value="ECO:0007669"/>
    <property type="project" value="UniProtKB-SubCell"/>
</dbReference>
<evidence type="ECO:0000256" key="7">
    <source>
        <dbReference type="ARBA" id="ARBA00022705"/>
    </source>
</evidence>
<dbReference type="GO" id="GO:0003887">
    <property type="term" value="F:DNA-directed DNA polymerase activity"/>
    <property type="evidence" value="ECO:0007669"/>
    <property type="project" value="UniProtKB-UniRule"/>
</dbReference>
<keyword evidence="4 10" id="KW-0963">Cytoplasm</keyword>
<keyword evidence="15" id="KW-1185">Reference proteome</keyword>
<dbReference type="GO" id="GO:0009360">
    <property type="term" value="C:DNA polymerase III complex"/>
    <property type="evidence" value="ECO:0007669"/>
    <property type="project" value="InterPro"/>
</dbReference>
<reference evidence="15" key="1">
    <citation type="submission" date="2016-10" db="EMBL/GenBank/DDBJ databases">
        <authorList>
            <person name="Varghese N."/>
            <person name="Submissions S."/>
        </authorList>
    </citation>
    <scope>NUCLEOTIDE SEQUENCE [LARGE SCALE GENOMIC DNA]</scope>
    <source>
        <strain evidence="15">DSM 11005</strain>
    </source>
</reference>
<evidence type="ECO:0000259" key="13">
    <source>
        <dbReference type="Pfam" id="PF02768"/>
    </source>
</evidence>
<dbReference type="Gene3D" id="3.10.150.10">
    <property type="entry name" value="DNA Polymerase III, subunit A, domain 2"/>
    <property type="match status" value="1"/>
</dbReference>